<dbReference type="Proteomes" id="UP000070089">
    <property type="component" value="Unassembled WGS sequence"/>
</dbReference>
<keyword evidence="1" id="KW-1133">Transmembrane helix</keyword>
<evidence type="ECO:0000313" key="4">
    <source>
        <dbReference type="Proteomes" id="UP000070089"/>
    </source>
</evidence>
<keyword evidence="1" id="KW-0812">Transmembrane</keyword>
<dbReference type="InterPro" id="IPR009030">
    <property type="entry name" value="Growth_fac_rcpt_cys_sf"/>
</dbReference>
<dbReference type="SMART" id="SM00261">
    <property type="entry name" value="FU"/>
    <property type="match status" value="5"/>
</dbReference>
<dbReference type="PANTHER" id="PTHR23275:SF100">
    <property type="entry name" value="EGF-LIKE DOMAIN-CONTAINING PROTEIN"/>
    <property type="match status" value="1"/>
</dbReference>
<dbReference type="VEuPathDB" id="GiardiaDB:QR46_1206"/>
<dbReference type="AlphaFoldDB" id="A0A132NXH5"/>
<sequence>MLPLLLLTLLATVVCAQLDPCAYCLYNKCLQTEHGSLCTHCEAGYAPLEGQCTIVDDSFCLVGSASGGSCSQCGYGYMSFLNGCYSAMAFEQLSKALGNKIASTSTSYASNHVFLNGQALLTGCFMSGELPINGACTEDTNNWCSQSGETDFSYGTSCLTCTGTDVFYFKGGCYSTKTDPGKLICKTASNGICTACNTDHNHVFTNPSTAAKKEHCISCGDGYGDDEYSGVENCGTCTAPSGSNKKATCSACPDGYKFNVAKTQCFTCALQGCLSCDGYNSCEKCETNFYITEQSYTKICVTTCPTGTFPFVDSAGNKKCFSCSTSDKNDAITVERIPGCGACTVSSNNRLTCSTCLQGYQLTATGCKQICADVSGRCSSDACTVAIGSMSYCSNCRNTSNYAPINGVCTYVTVNDKSGCTGCREQETIMGVCSRCGEGYFLHKGGCYKADQAPGNLVCSSVGTGSMSPGNIGAGRCSICGPGYRGKKGFCIPCDNQHCLKYISNTCVCTACENNVLLLQGQCIPLPDSGCRVPYCSLCEESLEVCTRCEGSYYVTPLNGCVRDCGDIMGYHNNPDLGKCVRCKIKNCYKCSDSTRCLECSTGYGLTDDQQCTQCPENCLACSHYNQCTTCKSGYILGDSKVCESESDYRVDCAESDAKYIKYELTRHLKGSVLQRVTASMCSKCTPGKVPINGKCVSASTRILRCTPGTGEDAGKCTSCSGSASNSAFLYSGGCYDRETDVGRSICLNVGSNGACAKCSRGFMFDTNRGECTPCPSNCLKCTSAGCLRCDPGWLWHEDKCVVCKKGCLECNTSPDKCTSCTTGYYVAGPTTSSGGNVGPCRSCDDTREVDGWRGVNGCTICVPPVFAGEVLCLSKEKIIDSSSRSLSSGAISGISVTVVIVVAVIVGILVWKFACKSKPAGRIRLVDMDVSINTSQHMSSSYV</sequence>
<dbReference type="OrthoDB" id="300641at2759"/>
<keyword evidence="2" id="KW-0732">Signal</keyword>
<gene>
    <name evidence="3" type="ORF">QR46_1206</name>
</gene>
<proteinExistence type="predicted"/>
<feature type="signal peptide" evidence="2">
    <location>
        <begin position="1"/>
        <end position="16"/>
    </location>
</feature>
<organism evidence="3 4">
    <name type="scientific">Giardia duodenalis assemblage B</name>
    <dbReference type="NCBI Taxonomy" id="1394984"/>
    <lineage>
        <taxon>Eukaryota</taxon>
        <taxon>Metamonada</taxon>
        <taxon>Diplomonadida</taxon>
        <taxon>Hexamitidae</taxon>
        <taxon>Giardiinae</taxon>
        <taxon>Giardia</taxon>
    </lineage>
</organism>
<dbReference type="InterPro" id="IPR052798">
    <property type="entry name" value="Giardia_VSA"/>
</dbReference>
<comment type="caution">
    <text evidence="3">The sequence shown here is derived from an EMBL/GenBank/DDBJ whole genome shotgun (WGS) entry which is preliminary data.</text>
</comment>
<feature type="transmembrane region" description="Helical" evidence="1">
    <location>
        <begin position="891"/>
        <end position="915"/>
    </location>
</feature>
<evidence type="ECO:0000256" key="1">
    <source>
        <dbReference type="SAM" id="Phobius"/>
    </source>
</evidence>
<evidence type="ECO:0000313" key="3">
    <source>
        <dbReference type="EMBL" id="KWX14779.1"/>
    </source>
</evidence>
<dbReference type="EMBL" id="JXTI01000023">
    <property type="protein sequence ID" value="KWX14779.1"/>
    <property type="molecule type" value="Genomic_DNA"/>
</dbReference>
<protein>
    <submittedName>
        <fullName evidence="3">High cysteine membrane protein Group 1/ Variant-specific surface protein</fullName>
    </submittedName>
</protein>
<dbReference type="SUPFAM" id="SSF57184">
    <property type="entry name" value="Growth factor receptor domain"/>
    <property type="match status" value="4"/>
</dbReference>
<reference evidence="3 4" key="1">
    <citation type="journal article" date="2015" name="Mol. Biochem. Parasitol.">
        <title>Identification of polymorphic genes for use in assemblage B genotyping assays through comparative genomics of multiple assemblage B Giardia duodenalis isolates.</title>
        <authorList>
            <person name="Wielinga C."/>
            <person name="Thompson R.C."/>
            <person name="Monis P."/>
            <person name="Ryan U."/>
        </authorList>
    </citation>
    <scope>NUCLEOTIDE SEQUENCE [LARGE SCALE GENOMIC DNA]</scope>
    <source>
        <strain evidence="3 4">BAH15c1</strain>
    </source>
</reference>
<dbReference type="PANTHER" id="PTHR23275">
    <property type="entry name" value="CABRIOLET.-RELATED"/>
    <property type="match status" value="1"/>
</dbReference>
<accession>A0A132NXH5</accession>
<dbReference type="Gene3D" id="2.10.220.10">
    <property type="entry name" value="Hormone Receptor, Insulin-like Growth Factor Receptor 1, Chain A, domain 2"/>
    <property type="match status" value="3"/>
</dbReference>
<name>A0A132NXH5_GIAIN</name>
<keyword evidence="1" id="KW-0472">Membrane</keyword>
<dbReference type="Pfam" id="PF03302">
    <property type="entry name" value="VSP"/>
    <property type="match status" value="1"/>
</dbReference>
<evidence type="ECO:0000256" key="2">
    <source>
        <dbReference type="SAM" id="SignalP"/>
    </source>
</evidence>
<feature type="chain" id="PRO_5007800101" evidence="2">
    <location>
        <begin position="17"/>
        <end position="944"/>
    </location>
</feature>
<dbReference type="InterPro" id="IPR006212">
    <property type="entry name" value="Furin_repeat"/>
</dbReference>
<dbReference type="InterPro" id="IPR005127">
    <property type="entry name" value="Giardia_VSP"/>
</dbReference>